<dbReference type="RefSeq" id="WP_416204530.1">
    <property type="nucleotide sequence ID" value="NZ_JBBKTX010000001.1"/>
</dbReference>
<comment type="catalytic activity">
    <reaction evidence="2">
        <text>2 GTP = 3',3'-c-di-GMP + 2 diphosphate</text>
        <dbReference type="Rhea" id="RHEA:24898"/>
        <dbReference type="ChEBI" id="CHEBI:33019"/>
        <dbReference type="ChEBI" id="CHEBI:37565"/>
        <dbReference type="ChEBI" id="CHEBI:58805"/>
        <dbReference type="EC" id="2.7.7.65"/>
    </reaction>
</comment>
<reference evidence="6 7" key="1">
    <citation type="submission" date="2024-03" db="EMBL/GenBank/DDBJ databases">
        <title>High-quality draft genome sequence of Oceanobacter sp. wDCs-4.</title>
        <authorList>
            <person name="Dong C."/>
        </authorList>
    </citation>
    <scope>NUCLEOTIDE SEQUENCE [LARGE SCALE GENOMIC DNA]</scope>
    <source>
        <strain evidence="7">wDCs-4</strain>
    </source>
</reference>
<sequence length="568" mass="64837">MNLKPRFLLLTALLMLLSGLAIWLFSQKIVLNVLQESALRQFETQVKLEKERSLQPIIREVALARQLADSQILRRWAKDENNEEKKQTALAELESYRNNFSDHSYFVALPDSGNYYHNNASNEFANDQYRYTLRADNPNDRWFYSIIEQNRDIHLNVNPDIPLKVTKLWIDVLLRDGDQILGVVGTGLDLTTFIQQFTTTPEPGINNLFFDHEGAIQVSEDISQIDFASITKDASEHKTIWQQLDNEAQRAELEHILQTARSRPDQVVSIHVERNGSDQLAGVVYLPEVDWFVMTLLDLDILLPLSTFNELFLLAGVSIFIALLLFNLALNRYVLKPLRQLENGIEQLRDGQPVNNVIPQHIHGDIGRIMSHFSSMASEVLKSRERLEIRVRQRTEELEQLTYADPVTGLLNRRGMMEQLQQQMKQLPQNPGGFGILWLDLDRFKNINDQYGHAAGDLALKATAQIIQDHIRPDDFACRWGGDEFLLLINTDQQFLLDQLGRRLCAAIQKHEIRNDLNEILPLSISAGSSRAMAGQSLNEILATADQALYEAKASGRHRYCPGLITSH</sequence>
<keyword evidence="7" id="KW-1185">Reference proteome</keyword>
<feature type="transmembrane region" description="Helical" evidence="3">
    <location>
        <begin position="311"/>
        <end position="330"/>
    </location>
</feature>
<dbReference type="EMBL" id="JBBKTX010000001">
    <property type="protein sequence ID" value="MFK4750992.1"/>
    <property type="molecule type" value="Genomic_DNA"/>
</dbReference>
<gene>
    <name evidence="6" type="ORF">WG929_01090</name>
</gene>
<evidence type="ECO:0000256" key="3">
    <source>
        <dbReference type="SAM" id="Phobius"/>
    </source>
</evidence>
<dbReference type="InterPro" id="IPR043128">
    <property type="entry name" value="Rev_trsase/Diguanyl_cyclase"/>
</dbReference>
<dbReference type="Gene3D" id="3.30.70.270">
    <property type="match status" value="1"/>
</dbReference>
<dbReference type="NCBIfam" id="TIGR00254">
    <property type="entry name" value="GGDEF"/>
    <property type="match status" value="1"/>
</dbReference>
<evidence type="ECO:0000256" key="2">
    <source>
        <dbReference type="ARBA" id="ARBA00034247"/>
    </source>
</evidence>
<comment type="caution">
    <text evidence="6">The sequence shown here is derived from an EMBL/GenBank/DDBJ whole genome shotgun (WGS) entry which is preliminary data.</text>
</comment>
<keyword evidence="3" id="KW-1133">Transmembrane helix</keyword>
<dbReference type="CDD" id="cd01949">
    <property type="entry name" value="GGDEF"/>
    <property type="match status" value="1"/>
</dbReference>
<keyword evidence="6" id="KW-0548">Nucleotidyltransferase</keyword>
<evidence type="ECO:0000259" key="4">
    <source>
        <dbReference type="PROSITE" id="PS50885"/>
    </source>
</evidence>
<dbReference type="GO" id="GO:0052621">
    <property type="term" value="F:diguanylate cyclase activity"/>
    <property type="evidence" value="ECO:0007669"/>
    <property type="project" value="UniProtKB-EC"/>
</dbReference>
<protein>
    <recommendedName>
        <fullName evidence="1">diguanylate cyclase</fullName>
        <ecNumber evidence="1">2.7.7.65</ecNumber>
    </recommendedName>
</protein>
<dbReference type="SUPFAM" id="SSF55073">
    <property type="entry name" value="Nucleotide cyclase"/>
    <property type="match status" value="1"/>
</dbReference>
<dbReference type="InterPro" id="IPR003660">
    <property type="entry name" value="HAMP_dom"/>
</dbReference>
<name>A0ABW8NDJ7_9GAMM</name>
<keyword evidence="3" id="KW-0472">Membrane</keyword>
<dbReference type="EC" id="2.7.7.65" evidence="1"/>
<dbReference type="SMART" id="SM00267">
    <property type="entry name" value="GGDEF"/>
    <property type="match status" value="1"/>
</dbReference>
<evidence type="ECO:0000259" key="5">
    <source>
        <dbReference type="PROSITE" id="PS50887"/>
    </source>
</evidence>
<dbReference type="InterPro" id="IPR029787">
    <property type="entry name" value="Nucleotide_cyclase"/>
</dbReference>
<dbReference type="Pfam" id="PF00990">
    <property type="entry name" value="GGDEF"/>
    <property type="match status" value="1"/>
</dbReference>
<dbReference type="PROSITE" id="PS50887">
    <property type="entry name" value="GGDEF"/>
    <property type="match status" value="1"/>
</dbReference>
<feature type="domain" description="GGDEF" evidence="5">
    <location>
        <begin position="432"/>
        <end position="565"/>
    </location>
</feature>
<dbReference type="PANTHER" id="PTHR45138">
    <property type="entry name" value="REGULATORY COMPONENTS OF SENSORY TRANSDUCTION SYSTEM"/>
    <property type="match status" value="1"/>
</dbReference>
<evidence type="ECO:0000313" key="7">
    <source>
        <dbReference type="Proteomes" id="UP001620597"/>
    </source>
</evidence>
<keyword evidence="6" id="KW-0808">Transferase</keyword>
<feature type="domain" description="HAMP" evidence="4">
    <location>
        <begin position="332"/>
        <end position="385"/>
    </location>
</feature>
<accession>A0ABW8NDJ7</accession>
<evidence type="ECO:0000256" key="1">
    <source>
        <dbReference type="ARBA" id="ARBA00012528"/>
    </source>
</evidence>
<dbReference type="Proteomes" id="UP001620597">
    <property type="component" value="Unassembled WGS sequence"/>
</dbReference>
<dbReference type="InterPro" id="IPR000160">
    <property type="entry name" value="GGDEF_dom"/>
</dbReference>
<proteinExistence type="predicted"/>
<dbReference type="PROSITE" id="PS50885">
    <property type="entry name" value="HAMP"/>
    <property type="match status" value="1"/>
</dbReference>
<evidence type="ECO:0000313" key="6">
    <source>
        <dbReference type="EMBL" id="MFK4750992.1"/>
    </source>
</evidence>
<keyword evidence="3" id="KW-0812">Transmembrane</keyword>
<dbReference type="Gene3D" id="6.10.340.10">
    <property type="match status" value="1"/>
</dbReference>
<dbReference type="PANTHER" id="PTHR45138:SF9">
    <property type="entry name" value="DIGUANYLATE CYCLASE DGCM-RELATED"/>
    <property type="match status" value="1"/>
</dbReference>
<dbReference type="InterPro" id="IPR050469">
    <property type="entry name" value="Diguanylate_Cyclase"/>
</dbReference>
<organism evidence="6 7">
    <name type="scientific">Oceanobacter antarcticus</name>
    <dbReference type="NCBI Taxonomy" id="3133425"/>
    <lineage>
        <taxon>Bacteria</taxon>
        <taxon>Pseudomonadati</taxon>
        <taxon>Pseudomonadota</taxon>
        <taxon>Gammaproteobacteria</taxon>
        <taxon>Oceanospirillales</taxon>
        <taxon>Oceanospirillaceae</taxon>
        <taxon>Oceanobacter</taxon>
    </lineage>
</organism>